<dbReference type="Pfam" id="PF13458">
    <property type="entry name" value="Peripla_BP_6"/>
    <property type="match status" value="1"/>
</dbReference>
<accession>A0ABU8YS16</accession>
<dbReference type="PANTHER" id="PTHR47151:SF2">
    <property type="entry name" value="AMINO ACID BINDING PROTEIN"/>
    <property type="match status" value="1"/>
</dbReference>
<keyword evidence="6" id="KW-1185">Reference proteome</keyword>
<evidence type="ECO:0000256" key="3">
    <source>
        <dbReference type="SAM" id="MobiDB-lite"/>
    </source>
</evidence>
<evidence type="ECO:0000313" key="5">
    <source>
        <dbReference type="EMBL" id="MEK0187130.1"/>
    </source>
</evidence>
<feature type="region of interest" description="Disordered" evidence="3">
    <location>
        <begin position="1"/>
        <end position="32"/>
    </location>
</feature>
<keyword evidence="2" id="KW-0732">Signal</keyword>
<feature type="domain" description="Leucine-binding protein" evidence="4">
    <location>
        <begin position="89"/>
        <end position="439"/>
    </location>
</feature>
<dbReference type="CDD" id="cd06342">
    <property type="entry name" value="PBP1_ABC_LIVBP-like"/>
    <property type="match status" value="1"/>
</dbReference>
<name>A0ABU8YS16_9CYAN</name>
<protein>
    <submittedName>
        <fullName evidence="5">Branched-chain amino acid ABC transporter substrate-binding protein</fullName>
    </submittedName>
</protein>
<organism evidence="5 6">
    <name type="scientific">Microcoleus anatoxicus PTRS2</name>
    <dbReference type="NCBI Taxonomy" id="2705321"/>
    <lineage>
        <taxon>Bacteria</taxon>
        <taxon>Bacillati</taxon>
        <taxon>Cyanobacteriota</taxon>
        <taxon>Cyanophyceae</taxon>
        <taxon>Oscillatoriophycideae</taxon>
        <taxon>Oscillatoriales</taxon>
        <taxon>Microcoleaceae</taxon>
        <taxon>Microcoleus</taxon>
        <taxon>Microcoleus anatoxicus</taxon>
    </lineage>
</organism>
<dbReference type="PANTHER" id="PTHR47151">
    <property type="entry name" value="LEU/ILE/VAL-BINDING ABC TRANSPORTER SUBUNIT"/>
    <property type="match status" value="1"/>
</dbReference>
<dbReference type="Gene3D" id="3.40.50.2300">
    <property type="match status" value="2"/>
</dbReference>
<reference evidence="5 6" key="1">
    <citation type="journal article" date="2020" name="Harmful Algae">
        <title>Molecular and morphological characterization of a novel dihydroanatoxin-a producing Microcoleus species (cyanobacteria) from the Russian River, California, USA.</title>
        <authorList>
            <person name="Conklin K.Y."/>
            <person name="Stancheva R."/>
            <person name="Otten T.G."/>
            <person name="Fadness R."/>
            <person name="Boyer G.L."/>
            <person name="Read B."/>
            <person name="Zhang X."/>
            <person name="Sheath R.G."/>
        </authorList>
    </citation>
    <scope>NUCLEOTIDE SEQUENCE [LARGE SCALE GENOMIC DNA]</scope>
    <source>
        <strain evidence="5 6">PTRS2</strain>
    </source>
</reference>
<dbReference type="InterPro" id="IPR028081">
    <property type="entry name" value="Leu-bd"/>
</dbReference>
<dbReference type="Proteomes" id="UP001384579">
    <property type="component" value="Unassembled WGS sequence"/>
</dbReference>
<feature type="region of interest" description="Disordered" evidence="3">
    <location>
        <begin position="56"/>
        <end position="83"/>
    </location>
</feature>
<proteinExistence type="inferred from homology"/>
<dbReference type="EMBL" id="JBBLXS010000307">
    <property type="protein sequence ID" value="MEK0187130.1"/>
    <property type="molecule type" value="Genomic_DNA"/>
</dbReference>
<dbReference type="InterPro" id="IPR028082">
    <property type="entry name" value="Peripla_BP_I"/>
</dbReference>
<evidence type="ECO:0000259" key="4">
    <source>
        <dbReference type="Pfam" id="PF13458"/>
    </source>
</evidence>
<evidence type="ECO:0000256" key="1">
    <source>
        <dbReference type="ARBA" id="ARBA00010062"/>
    </source>
</evidence>
<feature type="compositionally biased region" description="Polar residues" evidence="3">
    <location>
        <begin position="1"/>
        <end position="12"/>
    </location>
</feature>
<gene>
    <name evidence="5" type="ORF">WMG39_20085</name>
</gene>
<dbReference type="SUPFAM" id="SSF53822">
    <property type="entry name" value="Periplasmic binding protein-like I"/>
    <property type="match status" value="1"/>
</dbReference>
<comment type="caution">
    <text evidence="5">The sequence shown here is derived from an EMBL/GenBank/DDBJ whole genome shotgun (WGS) entry which is preliminary data.</text>
</comment>
<sequence>MLRPKQQTNAPMNLSPKLGGTSPTPTKTYPTQHLNPTGLRTLLVAASIASLCASCQSPQTPTATSSGSTPGSTPAATPVAVSSPADPNTVKIVSMLPMTGSALGQAQTMVNGIKQALAETDSKACDGKIKMEYEVLDDATAAAGKWDPSQVTSNANKVAADGSVVAAIGHYNSGAAKLSIPVLNQANVVMVSPANTYPGLTKPGKGEPKEPNVYYPAGTRNFSRVVPADDLQGAVAANWAKSLGVKKVYILDDQELYGKGIADVFEASAKTAGIEVLGREGIDIKASDYKALMNKIKALNPEMIYFGGTTQSNAGQIIKDIRNVGMTQEAVKFMGPDGIKEQALIDAGGKDAEGVYATFGGLPPKELTGEGAKWYAGYKAKYNAEPEAYAAYAYESAKVIIGAINKVCKNDRAAIRDAVLATKDFNGVLGNWSFDANGDTSLTTMSGNVVKGGKWEFVSPLKTE</sequence>
<dbReference type="RefSeq" id="WP_340523005.1">
    <property type="nucleotide sequence ID" value="NZ_JBBLXS010000307.1"/>
</dbReference>
<feature type="compositionally biased region" description="Polar residues" evidence="3">
    <location>
        <begin position="21"/>
        <end position="32"/>
    </location>
</feature>
<evidence type="ECO:0000256" key="2">
    <source>
        <dbReference type="ARBA" id="ARBA00022729"/>
    </source>
</evidence>
<comment type="similarity">
    <text evidence="1">Belongs to the leucine-binding protein family.</text>
</comment>
<evidence type="ECO:0000313" key="6">
    <source>
        <dbReference type="Proteomes" id="UP001384579"/>
    </source>
</evidence>